<dbReference type="GO" id="GO:0006338">
    <property type="term" value="P:chromatin remodeling"/>
    <property type="evidence" value="ECO:0007669"/>
    <property type="project" value="UniProtKB-ARBA"/>
</dbReference>
<evidence type="ECO:0000256" key="1">
    <source>
        <dbReference type="ARBA" id="ARBA00004123"/>
    </source>
</evidence>
<reference evidence="5 6" key="1">
    <citation type="submission" date="2017-06" db="EMBL/GenBank/DDBJ databases">
        <title>Comparative genomic analysis of Ambrosia Fusariam Clade fungi.</title>
        <authorList>
            <person name="Stajich J.E."/>
            <person name="Carrillo J."/>
            <person name="Kijimoto T."/>
            <person name="Eskalen A."/>
            <person name="O'Donnell K."/>
            <person name="Kasson M."/>
        </authorList>
    </citation>
    <scope>NUCLEOTIDE SEQUENCE [LARGE SCALE GENOMIC DNA]</scope>
    <source>
        <strain evidence="5">UCR3666</strain>
    </source>
</reference>
<proteinExistence type="predicted"/>
<dbReference type="CDD" id="cd00024">
    <property type="entry name" value="CD_CSD"/>
    <property type="match status" value="1"/>
</dbReference>
<gene>
    <name evidence="5" type="ORF">CDV36_015764</name>
</gene>
<accession>A0A3M2R8Q6</accession>
<feature type="domain" description="Chromo" evidence="4">
    <location>
        <begin position="15"/>
        <end position="77"/>
    </location>
</feature>
<name>A0A3M2R8Q6_9HYPO</name>
<evidence type="ECO:0000256" key="2">
    <source>
        <dbReference type="ARBA" id="ARBA00011353"/>
    </source>
</evidence>
<comment type="subcellular location">
    <subcellularLocation>
        <location evidence="1">Nucleus</location>
    </subcellularLocation>
</comment>
<comment type="subunit">
    <text evidence="2">Component of the NuA4 histone acetyltransferase complex.</text>
</comment>
<evidence type="ECO:0000256" key="3">
    <source>
        <dbReference type="ARBA" id="ARBA00023242"/>
    </source>
</evidence>
<dbReference type="GO" id="GO:0005634">
    <property type="term" value="C:nucleus"/>
    <property type="evidence" value="ECO:0007669"/>
    <property type="project" value="UniProtKB-SubCell"/>
</dbReference>
<protein>
    <recommendedName>
        <fullName evidence="4">Chromo domain-containing protein</fullName>
    </recommendedName>
</protein>
<dbReference type="Proteomes" id="UP000277212">
    <property type="component" value="Unassembled WGS sequence"/>
</dbReference>
<dbReference type="SMART" id="SM00298">
    <property type="entry name" value="CHROMO"/>
    <property type="match status" value="1"/>
</dbReference>
<comment type="caution">
    <text evidence="5">The sequence shown here is derived from an EMBL/GenBank/DDBJ whole genome shotgun (WGS) entry which is preliminary data.</text>
</comment>
<evidence type="ECO:0000313" key="5">
    <source>
        <dbReference type="EMBL" id="RMJ01494.1"/>
    </source>
</evidence>
<dbReference type="OrthoDB" id="433924at2759"/>
<keyword evidence="6" id="KW-1185">Reference proteome</keyword>
<dbReference type="Gene3D" id="2.40.50.40">
    <property type="match status" value="1"/>
</dbReference>
<dbReference type="InterPro" id="IPR000953">
    <property type="entry name" value="Chromo/chromo_shadow_dom"/>
</dbReference>
<evidence type="ECO:0000259" key="4">
    <source>
        <dbReference type="PROSITE" id="PS50013"/>
    </source>
</evidence>
<dbReference type="InterPro" id="IPR023780">
    <property type="entry name" value="Chromo_domain"/>
</dbReference>
<dbReference type="InterPro" id="IPR023779">
    <property type="entry name" value="Chromodomain_CS"/>
</dbReference>
<dbReference type="PROSITE" id="PS00598">
    <property type="entry name" value="CHROMO_1"/>
    <property type="match status" value="1"/>
</dbReference>
<evidence type="ECO:0000313" key="6">
    <source>
        <dbReference type="Proteomes" id="UP000277212"/>
    </source>
</evidence>
<keyword evidence="3" id="KW-0539">Nucleus</keyword>
<dbReference type="AlphaFoldDB" id="A0A3M2R8Q6"/>
<sequence length="95" mass="11267">MAKQKRKAKPKGDIFIVDSIQRHVVDRNGNTKFLVKWRGYEDVKDWTWEPIENLRLCGEEMIRDYFDRLDERSSAASLLRAVRGIVMMKKTQHDT</sequence>
<organism evidence="5 6">
    <name type="scientific">Fusarium kuroshium</name>
    <dbReference type="NCBI Taxonomy" id="2010991"/>
    <lineage>
        <taxon>Eukaryota</taxon>
        <taxon>Fungi</taxon>
        <taxon>Dikarya</taxon>
        <taxon>Ascomycota</taxon>
        <taxon>Pezizomycotina</taxon>
        <taxon>Sordariomycetes</taxon>
        <taxon>Hypocreomycetidae</taxon>
        <taxon>Hypocreales</taxon>
        <taxon>Nectriaceae</taxon>
        <taxon>Fusarium</taxon>
        <taxon>Fusarium solani species complex</taxon>
    </lineage>
</organism>
<dbReference type="STRING" id="2010991.A0A3M2R8Q6"/>
<dbReference type="PROSITE" id="PS50013">
    <property type="entry name" value="CHROMO_2"/>
    <property type="match status" value="1"/>
</dbReference>
<dbReference type="EMBL" id="NKUJ01000652">
    <property type="protein sequence ID" value="RMJ01494.1"/>
    <property type="molecule type" value="Genomic_DNA"/>
</dbReference>
<dbReference type="SUPFAM" id="SSF54160">
    <property type="entry name" value="Chromo domain-like"/>
    <property type="match status" value="1"/>
</dbReference>
<dbReference type="Pfam" id="PF00385">
    <property type="entry name" value="Chromo"/>
    <property type="match status" value="1"/>
</dbReference>
<dbReference type="InterPro" id="IPR016197">
    <property type="entry name" value="Chromo-like_dom_sf"/>
</dbReference>